<organism evidence="1 2">
    <name type="scientific">Cerrena zonata</name>
    <dbReference type="NCBI Taxonomy" id="2478898"/>
    <lineage>
        <taxon>Eukaryota</taxon>
        <taxon>Fungi</taxon>
        <taxon>Dikarya</taxon>
        <taxon>Basidiomycota</taxon>
        <taxon>Agaricomycotina</taxon>
        <taxon>Agaricomycetes</taxon>
        <taxon>Polyporales</taxon>
        <taxon>Cerrenaceae</taxon>
        <taxon>Cerrena</taxon>
    </lineage>
</organism>
<gene>
    <name evidence="1" type="ORF">QCA50_003984</name>
</gene>
<protein>
    <recommendedName>
        <fullName evidence="3">BTB domain-containing protein</fullName>
    </recommendedName>
</protein>
<dbReference type="AlphaFoldDB" id="A0AAW0GMJ0"/>
<reference evidence="1 2" key="1">
    <citation type="submission" date="2022-09" db="EMBL/GenBank/DDBJ databases">
        <authorList>
            <person name="Palmer J.M."/>
        </authorList>
    </citation>
    <scope>NUCLEOTIDE SEQUENCE [LARGE SCALE GENOMIC DNA]</scope>
    <source>
        <strain evidence="1 2">DSM 7382</strain>
    </source>
</reference>
<keyword evidence="2" id="KW-1185">Reference proteome</keyword>
<evidence type="ECO:0000313" key="2">
    <source>
        <dbReference type="Proteomes" id="UP001385951"/>
    </source>
</evidence>
<evidence type="ECO:0000313" key="1">
    <source>
        <dbReference type="EMBL" id="KAK7692359.1"/>
    </source>
</evidence>
<proteinExistence type="predicted"/>
<accession>A0AAW0GMJ0</accession>
<evidence type="ECO:0008006" key="3">
    <source>
        <dbReference type="Google" id="ProtNLM"/>
    </source>
</evidence>
<dbReference type="Proteomes" id="UP001385951">
    <property type="component" value="Unassembled WGS sequence"/>
</dbReference>
<dbReference type="EMBL" id="JASBNA010000004">
    <property type="protein sequence ID" value="KAK7692359.1"/>
    <property type="molecule type" value="Genomic_DNA"/>
</dbReference>
<name>A0AAW0GMJ0_9APHY</name>
<sequence length="271" mass="30474">MQVATHPVFNPSAHLDSRPTDLIMTSADRVQFHVHRDRVVTSSTNCFNLLLLPNDRSIELAEPATLLAIIFYLIYDKPFDTQPDPATILASFDIFRKYGLPLKKYFSPPSQLFAVTHAQILTQPVDFSLQIYTQASQDDLFELAKAASPILLSLKLPQPDETKLHKIHPIYLNKLYALHMERMIGLRKILKTPPLAHAQTTGCSAEGLLMHWDIKCSEVVLASELPDVSSETIRQTLSEARSSLTCEECKKALEAGIDRVVHDWEATKNTI</sequence>
<comment type="caution">
    <text evidence="1">The sequence shown here is derived from an EMBL/GenBank/DDBJ whole genome shotgun (WGS) entry which is preliminary data.</text>
</comment>